<dbReference type="PROSITE" id="PS50075">
    <property type="entry name" value="CARRIER"/>
    <property type="match status" value="1"/>
</dbReference>
<proteinExistence type="predicted"/>
<dbReference type="EMBL" id="BAAAUX010000003">
    <property type="protein sequence ID" value="GAA2777172.1"/>
    <property type="molecule type" value="Genomic_DNA"/>
</dbReference>
<sequence length="95" mass="10172">MAATGNSPLDGHADSVIRTILVEEFELDLGPEELDADADFVSEYEADSLAIIQVLARIERELGCSLSKEQLGEVVTLRGVTELFARARSGAAGHD</sequence>
<protein>
    <recommendedName>
        <fullName evidence="1">Carrier domain-containing protein</fullName>
    </recommendedName>
</protein>
<dbReference type="Pfam" id="PF00550">
    <property type="entry name" value="PP-binding"/>
    <property type="match status" value="1"/>
</dbReference>
<dbReference type="Gene3D" id="1.10.1200.10">
    <property type="entry name" value="ACP-like"/>
    <property type="match status" value="1"/>
</dbReference>
<comment type="caution">
    <text evidence="2">The sequence shown here is derived from an EMBL/GenBank/DDBJ whole genome shotgun (WGS) entry which is preliminary data.</text>
</comment>
<evidence type="ECO:0000313" key="2">
    <source>
        <dbReference type="EMBL" id="GAA2777172.1"/>
    </source>
</evidence>
<organism evidence="2 3">
    <name type="scientific">Saccharopolyspora taberi</name>
    <dbReference type="NCBI Taxonomy" id="60895"/>
    <lineage>
        <taxon>Bacteria</taxon>
        <taxon>Bacillati</taxon>
        <taxon>Actinomycetota</taxon>
        <taxon>Actinomycetes</taxon>
        <taxon>Pseudonocardiales</taxon>
        <taxon>Pseudonocardiaceae</taxon>
        <taxon>Saccharopolyspora</taxon>
    </lineage>
</organism>
<keyword evidence="3" id="KW-1185">Reference proteome</keyword>
<name>A0ABN3V3R5_9PSEU</name>
<evidence type="ECO:0000259" key="1">
    <source>
        <dbReference type="PROSITE" id="PS50075"/>
    </source>
</evidence>
<gene>
    <name evidence="2" type="ORF">GCM10010470_07720</name>
</gene>
<accession>A0ABN3V3R5</accession>
<evidence type="ECO:0000313" key="3">
    <source>
        <dbReference type="Proteomes" id="UP001500979"/>
    </source>
</evidence>
<reference evidence="2 3" key="1">
    <citation type="journal article" date="2019" name="Int. J. Syst. Evol. Microbiol.">
        <title>The Global Catalogue of Microorganisms (GCM) 10K type strain sequencing project: providing services to taxonomists for standard genome sequencing and annotation.</title>
        <authorList>
            <consortium name="The Broad Institute Genomics Platform"/>
            <consortium name="The Broad Institute Genome Sequencing Center for Infectious Disease"/>
            <person name="Wu L."/>
            <person name="Ma J."/>
        </authorList>
    </citation>
    <scope>NUCLEOTIDE SEQUENCE [LARGE SCALE GENOMIC DNA]</scope>
    <source>
        <strain evidence="2 3">JCM 9383</strain>
    </source>
</reference>
<dbReference type="InterPro" id="IPR036736">
    <property type="entry name" value="ACP-like_sf"/>
</dbReference>
<dbReference type="InterPro" id="IPR009081">
    <property type="entry name" value="PP-bd_ACP"/>
</dbReference>
<dbReference type="SUPFAM" id="SSF47336">
    <property type="entry name" value="ACP-like"/>
    <property type="match status" value="1"/>
</dbReference>
<feature type="domain" description="Carrier" evidence="1">
    <location>
        <begin position="11"/>
        <end position="88"/>
    </location>
</feature>
<dbReference type="Proteomes" id="UP001500979">
    <property type="component" value="Unassembled WGS sequence"/>
</dbReference>